<comment type="caution">
    <text evidence="3">The sequence shown here is derived from an EMBL/GenBank/DDBJ whole genome shotgun (WGS) entry which is preliminary data.</text>
</comment>
<evidence type="ECO:0000313" key="4">
    <source>
        <dbReference type="Proteomes" id="UP001295684"/>
    </source>
</evidence>
<proteinExistence type="predicted"/>
<feature type="region of interest" description="Disordered" evidence="2">
    <location>
        <begin position="32"/>
        <end position="59"/>
    </location>
</feature>
<keyword evidence="4" id="KW-1185">Reference proteome</keyword>
<name>A0AAD1UCP3_EUPCR</name>
<protein>
    <submittedName>
        <fullName evidence="3">Uncharacterized protein</fullName>
    </submittedName>
</protein>
<feature type="region of interest" description="Disordered" evidence="2">
    <location>
        <begin position="171"/>
        <end position="194"/>
    </location>
</feature>
<evidence type="ECO:0000313" key="3">
    <source>
        <dbReference type="EMBL" id="CAI2363004.1"/>
    </source>
</evidence>
<evidence type="ECO:0000256" key="1">
    <source>
        <dbReference type="SAM" id="Coils"/>
    </source>
</evidence>
<reference evidence="3" key="1">
    <citation type="submission" date="2023-07" db="EMBL/GenBank/DDBJ databases">
        <authorList>
            <consortium name="AG Swart"/>
            <person name="Singh M."/>
            <person name="Singh A."/>
            <person name="Seah K."/>
            <person name="Emmerich C."/>
        </authorList>
    </citation>
    <scope>NUCLEOTIDE SEQUENCE</scope>
    <source>
        <strain evidence="3">DP1</strain>
    </source>
</reference>
<organism evidence="3 4">
    <name type="scientific">Euplotes crassus</name>
    <dbReference type="NCBI Taxonomy" id="5936"/>
    <lineage>
        <taxon>Eukaryota</taxon>
        <taxon>Sar</taxon>
        <taxon>Alveolata</taxon>
        <taxon>Ciliophora</taxon>
        <taxon>Intramacronucleata</taxon>
        <taxon>Spirotrichea</taxon>
        <taxon>Hypotrichia</taxon>
        <taxon>Euplotida</taxon>
        <taxon>Euplotidae</taxon>
        <taxon>Moneuplotes</taxon>
    </lineage>
</organism>
<evidence type="ECO:0000256" key="2">
    <source>
        <dbReference type="SAM" id="MobiDB-lite"/>
    </source>
</evidence>
<accession>A0AAD1UCP3</accession>
<feature type="coiled-coil region" evidence="1">
    <location>
        <begin position="210"/>
        <end position="237"/>
    </location>
</feature>
<gene>
    <name evidence="3" type="ORF">ECRASSUSDP1_LOCUS4334</name>
</gene>
<dbReference type="EMBL" id="CAMPGE010004158">
    <property type="protein sequence ID" value="CAI2363004.1"/>
    <property type="molecule type" value="Genomic_DNA"/>
</dbReference>
<dbReference type="AlphaFoldDB" id="A0AAD1UCP3"/>
<sequence>MEEVLDSTFGTGIGLLEEEAICEMIPKFTPSRDHRAFKNSPSAHAPKTPHAVQSPSKNPCLPKPKDFDWADFECDLQPDTRQRRNGVTHRMFREKATEDKSLNSTENDARAFRNILIKNISFGDDSNKIKIERIQQMKARKEIQVFKCSNTIKTGTMEAYRKYYYGEDGKLTKRNDTPKSQPRQIKFGSPKDDFQQGPLEHFLFTGIHNVNKITKNLQAMTEKYKESCQEINFLESLQEADQSSSKKLEKGNIDSKNSKSNKEVKLILLTLHNIELITKRLKAYQKQKGCFKYDNSIDIPLPARIEMNDRIKMDKQLNNFLKLASEKLKQNKPLRHIYQLDGTPIFSLPEIESGSLVFISHSPYFSKIIGESSKYLGRKPGSNTSFKGSKSSGKLSSSANKICSTKLNPHYAQSFWAQMEEIRDDVHKRFYRPIPDEVIDRLNTILKRKIPKRKSTEIPKSMTKRNSIKNRLDNEGSGAELRHNVSMDITIGLKARIKAGLARAKRQRFSKEFGGSDSKTNRLNNTLKNYSDIKHKRRRKLDMYFNKFAHEEGNSPVVPQKKTSKESTGIRFVPTSTNVSLSTPRFRKTGRVVNFHDRFC</sequence>
<dbReference type="Proteomes" id="UP001295684">
    <property type="component" value="Unassembled WGS sequence"/>
</dbReference>
<keyword evidence="1" id="KW-0175">Coiled coil</keyword>